<sequence length="158" mass="18618">MNHLRRLFYRWIIKKYLKDCDSVLDLGAGTGIFYDVAAEEGKEVSGCDLDKRNIRDNIKLMSYQDVEGDYDAVWNCNLIEHVNQFEFMEVCKNHCKKVLITVTGRPRKSFWDTPDHIRPYTKKCVERLYKAYGFKTVFSKNIYPTWAFVVVGVKENKE</sequence>
<dbReference type="Pfam" id="PF13489">
    <property type="entry name" value="Methyltransf_23"/>
    <property type="match status" value="1"/>
</dbReference>
<dbReference type="InterPro" id="IPR029063">
    <property type="entry name" value="SAM-dependent_MTases_sf"/>
</dbReference>
<organism evidence="1">
    <name type="scientific">marine sediment metagenome</name>
    <dbReference type="NCBI Taxonomy" id="412755"/>
    <lineage>
        <taxon>unclassified sequences</taxon>
        <taxon>metagenomes</taxon>
        <taxon>ecological metagenomes</taxon>
    </lineage>
</organism>
<reference evidence="1" key="1">
    <citation type="journal article" date="2014" name="Front. Microbiol.">
        <title>High frequency of phylogenetically diverse reductive dehalogenase-homologous genes in deep subseafloor sedimentary metagenomes.</title>
        <authorList>
            <person name="Kawai M."/>
            <person name="Futagami T."/>
            <person name="Toyoda A."/>
            <person name="Takaki Y."/>
            <person name="Nishi S."/>
            <person name="Hori S."/>
            <person name="Arai W."/>
            <person name="Tsubouchi T."/>
            <person name="Morono Y."/>
            <person name="Uchiyama I."/>
            <person name="Ito T."/>
            <person name="Fujiyama A."/>
            <person name="Inagaki F."/>
            <person name="Takami H."/>
        </authorList>
    </citation>
    <scope>NUCLEOTIDE SEQUENCE</scope>
    <source>
        <strain evidence="1">Expedition CK06-06</strain>
    </source>
</reference>
<dbReference type="EMBL" id="BARS01015452">
    <property type="protein sequence ID" value="GAF90627.1"/>
    <property type="molecule type" value="Genomic_DNA"/>
</dbReference>
<gene>
    <name evidence="1" type="ORF">S01H1_25568</name>
</gene>
<evidence type="ECO:0000313" key="1">
    <source>
        <dbReference type="EMBL" id="GAF90627.1"/>
    </source>
</evidence>
<dbReference type="CDD" id="cd02440">
    <property type="entry name" value="AdoMet_MTases"/>
    <property type="match status" value="1"/>
</dbReference>
<name>X0TR45_9ZZZZ</name>
<dbReference type="Gene3D" id="3.40.50.150">
    <property type="entry name" value="Vaccinia Virus protein VP39"/>
    <property type="match status" value="1"/>
</dbReference>
<accession>X0TR45</accession>
<dbReference type="SUPFAM" id="SSF53335">
    <property type="entry name" value="S-adenosyl-L-methionine-dependent methyltransferases"/>
    <property type="match status" value="1"/>
</dbReference>
<dbReference type="AlphaFoldDB" id="X0TR45"/>
<protein>
    <recommendedName>
        <fullName evidence="2">Methyltransferase type 11 domain-containing protein</fullName>
    </recommendedName>
</protein>
<proteinExistence type="predicted"/>
<evidence type="ECO:0008006" key="2">
    <source>
        <dbReference type="Google" id="ProtNLM"/>
    </source>
</evidence>
<comment type="caution">
    <text evidence="1">The sequence shown here is derived from an EMBL/GenBank/DDBJ whole genome shotgun (WGS) entry which is preliminary data.</text>
</comment>